<keyword evidence="6" id="KW-1185">Reference proteome</keyword>
<organism evidence="5 6">
    <name type="scientific">Bacillus carboniphilus</name>
    <dbReference type="NCBI Taxonomy" id="86663"/>
    <lineage>
        <taxon>Bacteria</taxon>
        <taxon>Bacillati</taxon>
        <taxon>Bacillota</taxon>
        <taxon>Bacilli</taxon>
        <taxon>Bacillales</taxon>
        <taxon>Bacillaceae</taxon>
        <taxon>Bacillus</taxon>
    </lineage>
</organism>
<dbReference type="SUPFAM" id="SSF46689">
    <property type="entry name" value="Homeodomain-like"/>
    <property type="match status" value="1"/>
</dbReference>
<dbReference type="PRINTS" id="PR00455">
    <property type="entry name" value="HTHTETR"/>
</dbReference>
<dbReference type="InterPro" id="IPR023772">
    <property type="entry name" value="DNA-bd_HTH_TetR-type_CS"/>
</dbReference>
<evidence type="ECO:0000313" key="6">
    <source>
        <dbReference type="Proteomes" id="UP001197974"/>
    </source>
</evidence>
<feature type="DNA-binding region" description="H-T-H motif" evidence="3">
    <location>
        <begin position="25"/>
        <end position="44"/>
    </location>
</feature>
<sequence>MEQKRKLIIKGAMELFSKKGFQSTSMQEIADHIGVAKGSLYHYFNSKLELLYQIFLYNYDFFANKVEEIETTDNLSSREKFRLQVMVQLSAFVENRDFVRQQCQVNIYQQDDRIKEFFVKVRFESLSWTRMKMMELYGEDIKPYSLDLATIMNGIVNEYLSYNIIDGIQFDLEGFSHFVIEQCDILVNGYKKGKRSFLTEDVLPPFEISHSSKELLLSCQSKLSKLEIDNKDEISHTLEVLVEEWGKKETKKVVLESVLFRLEHLSQGYFEPEITELRKILKNS</sequence>
<dbReference type="PROSITE" id="PS01081">
    <property type="entry name" value="HTH_TETR_1"/>
    <property type="match status" value="1"/>
</dbReference>
<feature type="domain" description="HTH tetR-type" evidence="4">
    <location>
        <begin position="2"/>
        <end position="62"/>
    </location>
</feature>
<name>A0ABY9JWB6_9BACI</name>
<gene>
    <name evidence="5" type="ORF">LC087_02480</name>
</gene>
<proteinExistence type="predicted"/>
<keyword evidence="1" id="KW-0678">Repressor</keyword>
<keyword evidence="2 3" id="KW-0238">DNA-binding</keyword>
<dbReference type="PANTHER" id="PTHR43479">
    <property type="entry name" value="ACREF/ENVCD OPERON REPRESSOR-RELATED"/>
    <property type="match status" value="1"/>
</dbReference>
<evidence type="ECO:0000259" key="4">
    <source>
        <dbReference type="PROSITE" id="PS50977"/>
    </source>
</evidence>
<evidence type="ECO:0000256" key="1">
    <source>
        <dbReference type="ARBA" id="ARBA00022491"/>
    </source>
</evidence>
<dbReference type="InterPro" id="IPR001647">
    <property type="entry name" value="HTH_TetR"/>
</dbReference>
<dbReference type="Pfam" id="PF00440">
    <property type="entry name" value="TetR_N"/>
    <property type="match status" value="1"/>
</dbReference>
<dbReference type="PANTHER" id="PTHR43479:SF22">
    <property type="entry name" value="TRANSCRIPTIONAL REGULATOR, TETR FAMILY"/>
    <property type="match status" value="1"/>
</dbReference>
<protein>
    <submittedName>
        <fullName evidence="5">Helix-turn-helix domain-containing protein</fullName>
    </submittedName>
</protein>
<reference evidence="5 6" key="1">
    <citation type="submission" date="2023-06" db="EMBL/GenBank/DDBJ databases">
        <title>Five Gram-positive bacteria isolated from mangrove sediments in Shenzhen, Guangdong, China.</title>
        <authorList>
            <person name="Yu S."/>
            <person name="Zheng W."/>
            <person name="Huang Y."/>
        </authorList>
    </citation>
    <scope>NUCLEOTIDE SEQUENCE [LARGE SCALE GENOMIC DNA]</scope>
    <source>
        <strain evidence="5 6">SaN35-3</strain>
    </source>
</reference>
<dbReference type="PROSITE" id="PS50977">
    <property type="entry name" value="HTH_TETR_2"/>
    <property type="match status" value="1"/>
</dbReference>
<evidence type="ECO:0000256" key="2">
    <source>
        <dbReference type="ARBA" id="ARBA00023125"/>
    </source>
</evidence>
<dbReference type="RefSeq" id="WP_226538917.1">
    <property type="nucleotide sequence ID" value="NZ_CP129013.1"/>
</dbReference>
<dbReference type="EMBL" id="CP129013">
    <property type="protein sequence ID" value="WLR43094.1"/>
    <property type="molecule type" value="Genomic_DNA"/>
</dbReference>
<dbReference type="Gene3D" id="1.10.357.10">
    <property type="entry name" value="Tetracycline Repressor, domain 2"/>
    <property type="match status" value="1"/>
</dbReference>
<evidence type="ECO:0000256" key="3">
    <source>
        <dbReference type="PROSITE-ProRule" id="PRU00335"/>
    </source>
</evidence>
<evidence type="ECO:0000313" key="5">
    <source>
        <dbReference type="EMBL" id="WLR43094.1"/>
    </source>
</evidence>
<dbReference type="InterPro" id="IPR050624">
    <property type="entry name" value="HTH-type_Tx_Regulator"/>
</dbReference>
<dbReference type="InterPro" id="IPR009057">
    <property type="entry name" value="Homeodomain-like_sf"/>
</dbReference>
<dbReference type="Proteomes" id="UP001197974">
    <property type="component" value="Chromosome"/>
</dbReference>
<accession>A0ABY9JWB6</accession>